<feature type="region of interest" description="Disordered" evidence="1">
    <location>
        <begin position="229"/>
        <end position="305"/>
    </location>
</feature>
<feature type="domain" description="Apple" evidence="3">
    <location>
        <begin position="602"/>
        <end position="645"/>
    </location>
</feature>
<evidence type="ECO:0000256" key="1">
    <source>
        <dbReference type="SAM" id="MobiDB-lite"/>
    </source>
</evidence>
<evidence type="ECO:0000313" key="4">
    <source>
        <dbReference type="EMBL" id="KAF4943850.1"/>
    </source>
</evidence>
<reference evidence="4" key="2">
    <citation type="submission" date="2020-05" db="EMBL/GenBank/DDBJ databases">
        <authorList>
            <person name="Kim H.-S."/>
            <person name="Proctor R.H."/>
            <person name="Brown D.W."/>
        </authorList>
    </citation>
    <scope>NUCLEOTIDE SEQUENCE</scope>
    <source>
        <strain evidence="4">NRRL 45417</strain>
    </source>
</reference>
<feature type="signal peptide" evidence="2">
    <location>
        <begin position="1"/>
        <end position="21"/>
    </location>
</feature>
<evidence type="ECO:0000259" key="3">
    <source>
        <dbReference type="Pfam" id="PF00024"/>
    </source>
</evidence>
<feature type="compositionally biased region" description="Polar residues" evidence="1">
    <location>
        <begin position="288"/>
        <end position="305"/>
    </location>
</feature>
<feature type="compositionally biased region" description="Polar residues" evidence="1">
    <location>
        <begin position="236"/>
        <end position="280"/>
    </location>
</feature>
<proteinExistence type="predicted"/>
<dbReference type="EMBL" id="JABFAI010000487">
    <property type="protein sequence ID" value="KAF4943850.1"/>
    <property type="molecule type" value="Genomic_DNA"/>
</dbReference>
<dbReference type="AlphaFoldDB" id="A0A8H4WN87"/>
<organism evidence="4 5">
    <name type="scientific">Fusarium gaditjirri</name>
    <dbReference type="NCBI Taxonomy" id="282569"/>
    <lineage>
        <taxon>Eukaryota</taxon>
        <taxon>Fungi</taxon>
        <taxon>Dikarya</taxon>
        <taxon>Ascomycota</taxon>
        <taxon>Pezizomycotina</taxon>
        <taxon>Sordariomycetes</taxon>
        <taxon>Hypocreomycetidae</taxon>
        <taxon>Hypocreales</taxon>
        <taxon>Nectriaceae</taxon>
        <taxon>Fusarium</taxon>
        <taxon>Fusarium nisikadoi species complex</taxon>
    </lineage>
</organism>
<feature type="compositionally biased region" description="Polar residues" evidence="1">
    <location>
        <begin position="361"/>
        <end position="391"/>
    </location>
</feature>
<reference evidence="4" key="1">
    <citation type="journal article" date="2020" name="BMC Genomics">
        <title>Correction to: Identification and distribution of gene clusters required for synthesis of sphingolipid metabolism inhibitors in diverse species of the filamentous fungus Fusarium.</title>
        <authorList>
            <person name="Kim H.S."/>
            <person name="Lohmar J.M."/>
            <person name="Busman M."/>
            <person name="Brown D.W."/>
            <person name="Naumann T.A."/>
            <person name="Divon H.H."/>
            <person name="Lysoe E."/>
            <person name="Uhlig S."/>
            <person name="Proctor R.H."/>
        </authorList>
    </citation>
    <scope>NUCLEOTIDE SEQUENCE</scope>
    <source>
        <strain evidence="4">NRRL 45417</strain>
    </source>
</reference>
<comment type="caution">
    <text evidence="4">The sequence shown here is derived from an EMBL/GenBank/DDBJ whole genome shotgun (WGS) entry which is preliminary data.</text>
</comment>
<accession>A0A8H4WN87</accession>
<dbReference type="InterPro" id="IPR003609">
    <property type="entry name" value="Pan_app"/>
</dbReference>
<sequence length="962" mass="103134">MHSKLALMVLALLGNFNVALAGPCKPHATKSLVSVTTTTAAPSSSEIHGPLVIKNEISNGNFAAKDPNDPNRVPGYTVEGEAEIVTDEGYTGDGSKDKGCVKMSASNNPPTRKRAIGTIVSISQQVAELDTKKKYTVRFFYAVITASSINVCTLSASIAGHQFYTTTILSIGTAIDWNTVLTQTNVPSTQGAFSVAVNCPIGGIAAIYIDSIFMSNQVTPETIDDVTIDYGDDGSAATSTTGPSPVETASNRPSTGTEPLTGTFNPTSETDHTVPTTSEPVTRDAPTESESGIKSVTFDPSTSNVFTVPTLEPSSASWDGFTTVTFNPPASSALTVPTLKQSTASWDGLTSVAFDPSTANEFTVTTRDPPTLTLNPTSGDFTIPTSSSVPSGSRVCPAGSPPPGYCTPVQPQVTQLVSLPGITIREENDQPTAPRACWAFGKANTGTWGRTRESNPQQNSIADCALLCKQEGPSCQAFALNTVGGIDGKPNCWFLSDRLGITGITINAPNSLMWNDFDCFECKDCDIKNPEDLETTVSYMEPVTTSIPSTTIKAVETTSGSPSTPTLCPKCHLRSSPSSDLVCQKIGNLRTGDLEPFANNDFDKATMQTNSEQCATICSQLDGCAASTYDYARMRCLFTNTAITSSVYQVAQDQNPSAYILPWSSQGCWSCSTDCSIQGETTSQDLTSVEFTAEPSTITPTRTEPPTTFISSYASTTTESSMPACTLALSDGCTFDQNDYNYSDCSKSGAFKKTFTLRDGEYPWQEFVYQNCEAICNQISDRCKASAWDQTQNKCVFSGSSIFSSSFTPGNGDSSLNWNEQSCFMCFCHDQDRDAYSASLITSLPQATCAPSITSEDAVCELKSSLPSGLVCQHEGYFPWQWDDVPSKFPNQDSEARCAALCNANPDCQASGWSEEYGKCAIGGWQLSGISWQQFGDNKLSWSDKGCWDCSDCIKSQKWRIY</sequence>
<dbReference type="Pfam" id="PF00024">
    <property type="entry name" value="PAN_1"/>
    <property type="match status" value="1"/>
</dbReference>
<keyword evidence="2" id="KW-0732">Signal</keyword>
<feature type="region of interest" description="Disordered" evidence="1">
    <location>
        <begin position="361"/>
        <end position="396"/>
    </location>
</feature>
<dbReference type="OrthoDB" id="5388283at2759"/>
<protein>
    <recommendedName>
        <fullName evidence="3">Apple domain-containing protein</fullName>
    </recommendedName>
</protein>
<evidence type="ECO:0000313" key="5">
    <source>
        <dbReference type="Proteomes" id="UP000604273"/>
    </source>
</evidence>
<gene>
    <name evidence="4" type="ORF">FGADI_13117</name>
</gene>
<dbReference type="Proteomes" id="UP000604273">
    <property type="component" value="Unassembled WGS sequence"/>
</dbReference>
<feature type="chain" id="PRO_5034105981" description="Apple domain-containing protein" evidence="2">
    <location>
        <begin position="22"/>
        <end position="962"/>
    </location>
</feature>
<keyword evidence="5" id="KW-1185">Reference proteome</keyword>
<name>A0A8H4WN87_9HYPO</name>
<evidence type="ECO:0000256" key="2">
    <source>
        <dbReference type="SAM" id="SignalP"/>
    </source>
</evidence>